<name>A0AAV9IT74_CYACA</name>
<keyword evidence="2" id="KW-0677">Repeat</keyword>
<gene>
    <name evidence="5" type="ORF">CDCA_CDCA04G1330</name>
</gene>
<feature type="region of interest" description="Disordered" evidence="4">
    <location>
        <begin position="475"/>
        <end position="494"/>
    </location>
</feature>
<dbReference type="GO" id="GO:0006261">
    <property type="term" value="P:DNA-templated DNA replication"/>
    <property type="evidence" value="ECO:0007669"/>
    <property type="project" value="TreeGrafter"/>
</dbReference>
<dbReference type="Gene3D" id="2.130.10.10">
    <property type="entry name" value="YVTN repeat-like/Quinoprotein amine dehydrogenase"/>
    <property type="match status" value="2"/>
</dbReference>
<comment type="caution">
    <text evidence="5">The sequence shown here is derived from an EMBL/GenBank/DDBJ whole genome shotgun (WGS) entry which is preliminary data.</text>
</comment>
<accession>A0AAV9IT74</accession>
<proteinExistence type="predicted"/>
<evidence type="ECO:0000256" key="3">
    <source>
        <dbReference type="PROSITE-ProRule" id="PRU00221"/>
    </source>
</evidence>
<keyword evidence="1 3" id="KW-0853">WD repeat</keyword>
<evidence type="ECO:0000313" key="6">
    <source>
        <dbReference type="Proteomes" id="UP001301350"/>
    </source>
</evidence>
<dbReference type="SMART" id="SM00320">
    <property type="entry name" value="WD40"/>
    <property type="match status" value="4"/>
</dbReference>
<dbReference type="PROSITE" id="PS50294">
    <property type="entry name" value="WD_REPEATS_REGION"/>
    <property type="match status" value="1"/>
</dbReference>
<dbReference type="SUPFAM" id="SSF50978">
    <property type="entry name" value="WD40 repeat-like"/>
    <property type="match status" value="1"/>
</dbReference>
<dbReference type="InterPro" id="IPR045227">
    <property type="entry name" value="WDR18/Ipi3/RID3"/>
</dbReference>
<dbReference type="InterPro" id="IPR015943">
    <property type="entry name" value="WD40/YVTN_repeat-like_dom_sf"/>
</dbReference>
<keyword evidence="6" id="KW-1185">Reference proteome</keyword>
<protein>
    <submittedName>
        <fullName evidence="5">Uncharacterized protein</fullName>
    </submittedName>
</protein>
<reference evidence="5 6" key="1">
    <citation type="submission" date="2022-07" db="EMBL/GenBank/DDBJ databases">
        <title>Genome-wide signatures of adaptation to extreme environments.</title>
        <authorList>
            <person name="Cho C.H."/>
            <person name="Yoon H.S."/>
        </authorList>
    </citation>
    <scope>NUCLEOTIDE SEQUENCE [LARGE SCALE GENOMIC DNA]</scope>
    <source>
        <strain evidence="5 6">DBV 063 E5</strain>
    </source>
</reference>
<dbReference type="PROSITE" id="PS50082">
    <property type="entry name" value="WD_REPEATS_2"/>
    <property type="match status" value="1"/>
</dbReference>
<evidence type="ECO:0000256" key="1">
    <source>
        <dbReference type="ARBA" id="ARBA00022574"/>
    </source>
</evidence>
<feature type="repeat" description="WD" evidence="3">
    <location>
        <begin position="162"/>
        <end position="193"/>
    </location>
</feature>
<evidence type="ECO:0000256" key="2">
    <source>
        <dbReference type="ARBA" id="ARBA00022737"/>
    </source>
</evidence>
<dbReference type="InterPro" id="IPR001680">
    <property type="entry name" value="WD40_rpt"/>
</dbReference>
<dbReference type="PANTHER" id="PTHR18763:SF0">
    <property type="entry name" value="WD REPEAT-CONTAINING PROTEIN 18"/>
    <property type="match status" value="1"/>
</dbReference>
<dbReference type="AlphaFoldDB" id="A0AAV9IT74"/>
<dbReference type="Pfam" id="PF00400">
    <property type="entry name" value="WD40"/>
    <property type="match status" value="3"/>
</dbReference>
<dbReference type="GO" id="GO:0006364">
    <property type="term" value="P:rRNA processing"/>
    <property type="evidence" value="ECO:0007669"/>
    <property type="project" value="TreeGrafter"/>
</dbReference>
<sequence>MSGTLESFPSEKPPPEDESLFLVSASASVTAAGCTSRVLLWRAPGGVPVRQLTPFSTVSPASTSAPATRFLFRCVSWDRYVAAAPSASSGNASVLSLLTLERDTPVARSTTADTITALRPSHDGRYVAAGTAGGRCYVWDWSSGMMLSPAASTAEGSHASGWPAHLRAVRDLVFTDDDDMLISGGEDGSLAFWYVHQLFTLAAGDGTAVSPSYRGVVQPHRRIYNAHTLPVVALSVGCGGARARLCSIGQDRVLKIWTVADAQLLATVTLPHVPSCVEMDRHLERHVYVGLENGAVVRIDLRSTYGGAAPSSDWGQAIDATSPSADSHRFFGLNGGASVPAASLPSRVNALCLAKGGRWLLCGFDDGTVAVVDSGTGVRLDEFRGPQAHCGEPILHIDSLEAWTGAGGSNVAPPLHASAYVQERRRQLRLPGQARLPPVAVPFGKTAPADRLDYALVDRVGVSWPPLPLAATKDGDRCSRQVGSSIDESSIGSAPHHSALGAALDEASTFLHRLVEVASASQSDTAATSK</sequence>
<feature type="compositionally biased region" description="Polar residues" evidence="4">
    <location>
        <begin position="481"/>
        <end position="492"/>
    </location>
</feature>
<dbReference type="Proteomes" id="UP001301350">
    <property type="component" value="Unassembled WGS sequence"/>
</dbReference>
<dbReference type="GO" id="GO:0120330">
    <property type="term" value="C:rixosome complex"/>
    <property type="evidence" value="ECO:0007669"/>
    <property type="project" value="TreeGrafter"/>
</dbReference>
<evidence type="ECO:0000313" key="5">
    <source>
        <dbReference type="EMBL" id="KAK4535305.1"/>
    </source>
</evidence>
<dbReference type="GO" id="GO:0005656">
    <property type="term" value="C:nuclear pre-replicative complex"/>
    <property type="evidence" value="ECO:0007669"/>
    <property type="project" value="TreeGrafter"/>
</dbReference>
<evidence type="ECO:0000256" key="4">
    <source>
        <dbReference type="SAM" id="MobiDB-lite"/>
    </source>
</evidence>
<dbReference type="InterPro" id="IPR036322">
    <property type="entry name" value="WD40_repeat_dom_sf"/>
</dbReference>
<dbReference type="EMBL" id="JANCYW010000004">
    <property type="protein sequence ID" value="KAK4535305.1"/>
    <property type="molecule type" value="Genomic_DNA"/>
</dbReference>
<dbReference type="PANTHER" id="PTHR18763">
    <property type="entry name" value="WD-REPEAT PROTEIN 18"/>
    <property type="match status" value="1"/>
</dbReference>
<organism evidence="5 6">
    <name type="scientific">Cyanidium caldarium</name>
    <name type="common">Red alga</name>
    <dbReference type="NCBI Taxonomy" id="2771"/>
    <lineage>
        <taxon>Eukaryota</taxon>
        <taxon>Rhodophyta</taxon>
        <taxon>Bangiophyceae</taxon>
        <taxon>Cyanidiales</taxon>
        <taxon>Cyanidiaceae</taxon>
        <taxon>Cyanidium</taxon>
    </lineage>
</organism>